<gene>
    <name evidence="1" type="ORF">SAMN04488556_4144</name>
</gene>
<dbReference type="EMBL" id="FOZS01000007">
    <property type="protein sequence ID" value="SFT05705.1"/>
    <property type="molecule type" value="Genomic_DNA"/>
</dbReference>
<protein>
    <submittedName>
        <fullName evidence="1">Uncharacterized protein</fullName>
    </submittedName>
</protein>
<organism evidence="1 2">
    <name type="scientific">Halostagnicola kamekurae</name>
    <dbReference type="NCBI Taxonomy" id="619731"/>
    <lineage>
        <taxon>Archaea</taxon>
        <taxon>Methanobacteriati</taxon>
        <taxon>Methanobacteriota</taxon>
        <taxon>Stenosarchaea group</taxon>
        <taxon>Halobacteria</taxon>
        <taxon>Halobacteriales</taxon>
        <taxon>Natrialbaceae</taxon>
        <taxon>Halostagnicola</taxon>
    </lineage>
</organism>
<dbReference type="AlphaFoldDB" id="A0A1I6UWA4"/>
<sequence>MSYKSPTPQTVLPADIVDTLNGYSTGQLQDVARYGEELRVCIRLNVLIY</sequence>
<accession>A0A1I6UWA4</accession>
<reference evidence="2" key="1">
    <citation type="submission" date="2016-10" db="EMBL/GenBank/DDBJ databases">
        <authorList>
            <person name="Varghese N."/>
            <person name="Submissions S."/>
        </authorList>
    </citation>
    <scope>NUCLEOTIDE SEQUENCE [LARGE SCALE GENOMIC DNA]</scope>
    <source>
        <strain evidence="2">DSM 22427</strain>
    </source>
</reference>
<dbReference type="RefSeq" id="WP_175507265.1">
    <property type="nucleotide sequence ID" value="NZ_FOZS01000007.1"/>
</dbReference>
<keyword evidence="2" id="KW-1185">Reference proteome</keyword>
<dbReference type="Proteomes" id="UP000199199">
    <property type="component" value="Unassembled WGS sequence"/>
</dbReference>
<evidence type="ECO:0000313" key="2">
    <source>
        <dbReference type="Proteomes" id="UP000199199"/>
    </source>
</evidence>
<evidence type="ECO:0000313" key="1">
    <source>
        <dbReference type="EMBL" id="SFT05705.1"/>
    </source>
</evidence>
<name>A0A1I6UWA4_9EURY</name>
<dbReference type="OrthoDB" id="204292at2157"/>
<proteinExistence type="predicted"/>